<accession>A0ABV9W9E9</accession>
<dbReference type="Pfam" id="PF01609">
    <property type="entry name" value="DDE_Tnp_1"/>
    <property type="match status" value="1"/>
</dbReference>
<dbReference type="NCBIfam" id="NF033580">
    <property type="entry name" value="transpos_IS5_3"/>
    <property type="match status" value="1"/>
</dbReference>
<gene>
    <name evidence="3" type="ORF">ACFPIJ_40560</name>
</gene>
<feature type="domain" description="Transposase IS4-like" evidence="2">
    <location>
        <begin position="13"/>
        <end position="150"/>
    </location>
</feature>
<name>A0ABV9W9E9_9ACTN</name>
<dbReference type="EMBL" id="JBHSIU010000054">
    <property type="protein sequence ID" value="MFC5004105.1"/>
    <property type="molecule type" value="Genomic_DNA"/>
</dbReference>
<dbReference type="PANTHER" id="PTHR30007:SF1">
    <property type="entry name" value="BLR1914 PROTEIN"/>
    <property type="match status" value="1"/>
</dbReference>
<dbReference type="Proteomes" id="UP001595912">
    <property type="component" value="Unassembled WGS sequence"/>
</dbReference>
<evidence type="ECO:0000313" key="3">
    <source>
        <dbReference type="EMBL" id="MFC5004105.1"/>
    </source>
</evidence>
<protein>
    <submittedName>
        <fullName evidence="3">IS5 family transposase</fullName>
    </submittedName>
</protein>
<dbReference type="InterPro" id="IPR002559">
    <property type="entry name" value="Transposase_11"/>
</dbReference>
<sequence>MPEQVVEPEALGRSRGGFSAKLHLAADRRSRPISRTLTAGQRHDRIGYPAVMAGIRVPRRRGRPRTRPGRILGDRAYSIRAIRTDLRRRGIAATIPERVDQQANRRKRGTAGGRPPTFDAEWYKDRNTVERAVGKLKQFRAVATRYDKRAFMYLATVDVATIKIWLRDLTQGP</sequence>
<dbReference type="PANTHER" id="PTHR30007">
    <property type="entry name" value="PHP DOMAIN PROTEIN"/>
    <property type="match status" value="1"/>
</dbReference>
<evidence type="ECO:0000313" key="4">
    <source>
        <dbReference type="Proteomes" id="UP001595912"/>
    </source>
</evidence>
<comment type="caution">
    <text evidence="3">The sequence shown here is derived from an EMBL/GenBank/DDBJ whole genome shotgun (WGS) entry which is preliminary data.</text>
</comment>
<evidence type="ECO:0000259" key="2">
    <source>
        <dbReference type="Pfam" id="PF01609"/>
    </source>
</evidence>
<organism evidence="3 4">
    <name type="scientific">Dactylosporangium cerinum</name>
    <dbReference type="NCBI Taxonomy" id="1434730"/>
    <lineage>
        <taxon>Bacteria</taxon>
        <taxon>Bacillati</taxon>
        <taxon>Actinomycetota</taxon>
        <taxon>Actinomycetes</taxon>
        <taxon>Micromonosporales</taxon>
        <taxon>Micromonosporaceae</taxon>
        <taxon>Dactylosporangium</taxon>
    </lineage>
</organism>
<feature type="region of interest" description="Disordered" evidence="1">
    <location>
        <begin position="99"/>
        <end position="118"/>
    </location>
</feature>
<keyword evidence="4" id="KW-1185">Reference proteome</keyword>
<reference evidence="4" key="1">
    <citation type="journal article" date="2019" name="Int. J. Syst. Evol. Microbiol.">
        <title>The Global Catalogue of Microorganisms (GCM) 10K type strain sequencing project: providing services to taxonomists for standard genome sequencing and annotation.</title>
        <authorList>
            <consortium name="The Broad Institute Genomics Platform"/>
            <consortium name="The Broad Institute Genome Sequencing Center for Infectious Disease"/>
            <person name="Wu L."/>
            <person name="Ma J."/>
        </authorList>
    </citation>
    <scope>NUCLEOTIDE SEQUENCE [LARGE SCALE GENOMIC DNA]</scope>
    <source>
        <strain evidence="4">CGMCC 4.7152</strain>
    </source>
</reference>
<proteinExistence type="predicted"/>
<evidence type="ECO:0000256" key="1">
    <source>
        <dbReference type="SAM" id="MobiDB-lite"/>
    </source>
</evidence>